<dbReference type="OrthoDB" id="2020015at2759"/>
<dbReference type="InterPro" id="IPR022227">
    <property type="entry name" value="DUF3754"/>
</dbReference>
<dbReference type="PANTHER" id="PTHR33645">
    <property type="entry name" value="AMINOPEPTIDASE (DUF3754)"/>
    <property type="match status" value="1"/>
</dbReference>
<dbReference type="Proteomes" id="UP000007799">
    <property type="component" value="Unassembled WGS sequence"/>
</dbReference>
<protein>
    <submittedName>
        <fullName evidence="1">Uncharacterized protein</fullName>
    </submittedName>
</protein>
<dbReference type="Pfam" id="PF12576">
    <property type="entry name" value="DUF3754"/>
    <property type="match status" value="1"/>
</dbReference>
<reference evidence="1" key="1">
    <citation type="submission" date="2009-08" db="EMBL/GenBank/DDBJ databases">
        <title>Annotation of Salpingoeca rosetta.</title>
        <authorList>
            <consortium name="The Broad Institute Genome Sequencing Platform"/>
            <person name="Russ C."/>
            <person name="Cuomo C."/>
            <person name="Burger G."/>
            <person name="Gray M.W."/>
            <person name="Holland P.W.H."/>
            <person name="King N."/>
            <person name="Lang F.B.F."/>
            <person name="Roger A.J."/>
            <person name="Ruiz-Trillo I."/>
            <person name="Young S.K."/>
            <person name="Zeng Q."/>
            <person name="Gargeya S."/>
            <person name="Alvarado L."/>
            <person name="Berlin A."/>
            <person name="Chapman S.B."/>
            <person name="Chen Z."/>
            <person name="Freedman E."/>
            <person name="Gellesch M."/>
            <person name="Goldberg J."/>
            <person name="Griggs A."/>
            <person name="Gujja S."/>
            <person name="Heilman E."/>
            <person name="Heiman D."/>
            <person name="Howarth C."/>
            <person name="Mehta T."/>
            <person name="Neiman D."/>
            <person name="Pearson M."/>
            <person name="Roberts A."/>
            <person name="Saif S."/>
            <person name="Shea T."/>
            <person name="Shenoy N."/>
            <person name="Sisk P."/>
            <person name="Stolte C."/>
            <person name="Sykes S."/>
            <person name="White J."/>
            <person name="Yandava C."/>
            <person name="Haas B."/>
            <person name="Nusbaum C."/>
            <person name="Birren B."/>
        </authorList>
    </citation>
    <scope>NUCLEOTIDE SEQUENCE [LARGE SCALE GENOMIC DNA]</scope>
    <source>
        <strain evidence="1">ATCC 50818</strain>
    </source>
</reference>
<accession>F2U6F9</accession>
<sequence>MPKPVKATKGGGRLLRMNMSHYIPLPLDSLMHALLKEIPDEKDKLRFIDFARRLHHLYRSRITNQSWRLRKGFQLFANNVTVDLGFTEEIVEAEEDSFIDNFHRTMMEANFELLSQDTYQDALNSEYTLNLDLELDTNALDSSFLKRFFLHHEDELGDAADVTRHVLVYHRGYGLDKTKGLFIIEKVDVLFRNMFHVLWRGLQLLLLFLSVWKWPAILRGDMEDDDAETEASLAAQTADTMPFDPSLSVTEHSVAQSRQVILRKSLEGLIAAAPFSTLFSVTQLQEPTFKEMVVLYRTAEQRDEAAQRPGIPPSISVKSFKNIPVADFEIVLPCQRPTTRALDLVKVLAAVLVALATVATKFWQFYEEEKEENDWHTSTWQERFSEIAPLLIIVGTYASKILVQIRTQQATYQNLMTNYLYQRTTDSDDGVRAHLEDSTILQEVKESLLAFFFLWRCTPSGPVTLEDLDMHVEQFLLTIDNNVDFEVDDAVQKLVADGIVNINTEELEPESQLKNLSISRAITKLEQQWQVFFSNPNQECPYCPFLKHDDL</sequence>
<dbReference type="InParanoid" id="F2U6F9"/>
<dbReference type="KEGG" id="sre:PTSG_03740"/>
<dbReference type="PANTHER" id="PTHR33645:SF11">
    <property type="entry name" value="AMINOPEPTIDASE (DUF3754)"/>
    <property type="match status" value="1"/>
</dbReference>
<name>F2U6F9_SALR5</name>
<dbReference type="AlphaFoldDB" id="F2U6F9"/>
<evidence type="ECO:0000313" key="2">
    <source>
        <dbReference type="Proteomes" id="UP000007799"/>
    </source>
</evidence>
<organism evidence="2">
    <name type="scientific">Salpingoeca rosetta (strain ATCC 50818 / BSB-021)</name>
    <dbReference type="NCBI Taxonomy" id="946362"/>
    <lineage>
        <taxon>Eukaryota</taxon>
        <taxon>Choanoflagellata</taxon>
        <taxon>Craspedida</taxon>
        <taxon>Salpingoecidae</taxon>
        <taxon>Salpingoeca</taxon>
    </lineage>
</organism>
<dbReference type="eggNOG" id="ENOG502QVBY">
    <property type="taxonomic scope" value="Eukaryota"/>
</dbReference>
<dbReference type="GeneID" id="16076045"/>
<dbReference type="OMA" id="DQECKEM"/>
<dbReference type="EMBL" id="GL832962">
    <property type="protein sequence ID" value="EGD83100.1"/>
    <property type="molecule type" value="Genomic_DNA"/>
</dbReference>
<evidence type="ECO:0000313" key="1">
    <source>
        <dbReference type="EMBL" id="EGD83100.1"/>
    </source>
</evidence>
<proteinExistence type="predicted"/>
<keyword evidence="2" id="KW-1185">Reference proteome</keyword>
<gene>
    <name evidence="1" type="ORF">PTSG_03740</name>
</gene>
<dbReference type="RefSeq" id="XP_004995464.1">
    <property type="nucleotide sequence ID" value="XM_004995407.1"/>
</dbReference>